<name>A0ABT1ST76_9FIRM</name>
<sequence length="148" mass="17158">MTDIDQKTKDYSRIRDNQMSIFENYARKKGLQSKSMLILMWIYDNPEGIPQHAIAQKTYSTKQVVNATIKSFKEKGYLLFEENPQDKRMKLIKMSEKGRAYAASVLDLLEKAETLAMSELTPTEQDLLLRISRKFTDALARTIGDYHD</sequence>
<dbReference type="InterPro" id="IPR036388">
    <property type="entry name" value="WH-like_DNA-bd_sf"/>
</dbReference>
<dbReference type="Gene3D" id="1.10.10.10">
    <property type="entry name" value="Winged helix-like DNA-binding domain superfamily/Winged helix DNA-binding domain"/>
    <property type="match status" value="1"/>
</dbReference>
<evidence type="ECO:0000313" key="2">
    <source>
        <dbReference type="EMBL" id="MCQ5342925.1"/>
    </source>
</evidence>
<organism evidence="2 3">
    <name type="scientific">Megasphaera massiliensis</name>
    <dbReference type="NCBI Taxonomy" id="1232428"/>
    <lineage>
        <taxon>Bacteria</taxon>
        <taxon>Bacillati</taxon>
        <taxon>Bacillota</taxon>
        <taxon>Negativicutes</taxon>
        <taxon>Veillonellales</taxon>
        <taxon>Veillonellaceae</taxon>
        <taxon>Megasphaera</taxon>
    </lineage>
</organism>
<proteinExistence type="predicted"/>
<accession>A0ABT1ST76</accession>
<feature type="domain" description="HTH marR-type" evidence="1">
    <location>
        <begin position="1"/>
        <end position="137"/>
    </location>
</feature>
<evidence type="ECO:0000313" key="3">
    <source>
        <dbReference type="Proteomes" id="UP001206692"/>
    </source>
</evidence>
<dbReference type="PANTHER" id="PTHR33164">
    <property type="entry name" value="TRANSCRIPTIONAL REGULATOR, MARR FAMILY"/>
    <property type="match status" value="1"/>
</dbReference>
<dbReference type="RefSeq" id="WP_062412530.1">
    <property type="nucleotide sequence ID" value="NZ_JAJCIO010000016.1"/>
</dbReference>
<dbReference type="SUPFAM" id="SSF46785">
    <property type="entry name" value="Winged helix' DNA-binding domain"/>
    <property type="match status" value="1"/>
</dbReference>
<dbReference type="PANTHER" id="PTHR33164:SF43">
    <property type="entry name" value="HTH-TYPE TRANSCRIPTIONAL REPRESSOR YETL"/>
    <property type="match status" value="1"/>
</dbReference>
<dbReference type="InterPro" id="IPR036390">
    <property type="entry name" value="WH_DNA-bd_sf"/>
</dbReference>
<protein>
    <submittedName>
        <fullName evidence="2">MarR family transcriptional regulator</fullName>
    </submittedName>
</protein>
<keyword evidence="3" id="KW-1185">Reference proteome</keyword>
<dbReference type="SMART" id="SM00347">
    <property type="entry name" value="HTH_MARR"/>
    <property type="match status" value="1"/>
</dbReference>
<evidence type="ECO:0000259" key="1">
    <source>
        <dbReference type="PROSITE" id="PS50995"/>
    </source>
</evidence>
<dbReference type="Proteomes" id="UP001206692">
    <property type="component" value="Unassembled WGS sequence"/>
</dbReference>
<dbReference type="PROSITE" id="PS50995">
    <property type="entry name" value="HTH_MARR_2"/>
    <property type="match status" value="1"/>
</dbReference>
<dbReference type="InterPro" id="IPR039422">
    <property type="entry name" value="MarR/SlyA-like"/>
</dbReference>
<dbReference type="EMBL" id="JANGEW010000013">
    <property type="protein sequence ID" value="MCQ5342925.1"/>
    <property type="molecule type" value="Genomic_DNA"/>
</dbReference>
<comment type="caution">
    <text evidence="2">The sequence shown here is derived from an EMBL/GenBank/DDBJ whole genome shotgun (WGS) entry which is preliminary data.</text>
</comment>
<dbReference type="InterPro" id="IPR000835">
    <property type="entry name" value="HTH_MarR-typ"/>
</dbReference>
<dbReference type="Pfam" id="PF12802">
    <property type="entry name" value="MarR_2"/>
    <property type="match status" value="1"/>
</dbReference>
<gene>
    <name evidence="2" type="ORF">NE675_07820</name>
</gene>
<reference evidence="2 3" key="1">
    <citation type="submission" date="2022-06" db="EMBL/GenBank/DDBJ databases">
        <title>Isolation of gut microbiota from human fecal samples.</title>
        <authorList>
            <person name="Pamer E.G."/>
            <person name="Barat B."/>
            <person name="Waligurski E."/>
            <person name="Medina S."/>
            <person name="Paddock L."/>
            <person name="Mostad J."/>
        </authorList>
    </citation>
    <scope>NUCLEOTIDE SEQUENCE [LARGE SCALE GENOMIC DNA]</scope>
    <source>
        <strain evidence="2 3">DFI.1.1</strain>
    </source>
</reference>